<reference evidence="2 3" key="1">
    <citation type="submission" date="2019-06" db="EMBL/GenBank/DDBJ databases">
        <title>Whole genome shotgun sequence of Brevibacillus parabrevis NBRC 12334.</title>
        <authorList>
            <person name="Hosoyama A."/>
            <person name="Uohara A."/>
            <person name="Ohji S."/>
            <person name="Ichikawa N."/>
        </authorList>
    </citation>
    <scope>NUCLEOTIDE SEQUENCE [LARGE SCALE GENOMIC DNA]</scope>
    <source>
        <strain evidence="2 3">NBRC 12334</strain>
    </source>
</reference>
<comment type="caution">
    <text evidence="2">The sequence shown here is derived from an EMBL/GenBank/DDBJ whole genome shotgun (WGS) entry which is preliminary data.</text>
</comment>
<dbReference type="Proteomes" id="UP000316882">
    <property type="component" value="Unassembled WGS sequence"/>
</dbReference>
<sequence>MFKKLMAKFGVGAATVDLQLDAPGFRLGEKVTGVVRIEGGNVEQRISELSAVLLMRVNVRGQEVTRQVQVYPISRQFTVQPKPFVQEIPFSFVMPDGLAISTPAVQFALQTKLDVEMALDPTDFDRLEILPPERVERVLRAFDRANLRQKADSGKLTPYGQEFAFFPAVDLGIPLKELEVIFFSTPDELRMLAELDLASGFLRREKEYKAEIVVPNELLAAGQEEELSRYLLAKIRDYANNPQAIPYVQLSAYQQGHYGHHGHRGSGMGGMIGGMAAGLLGGMLLGELMSPDEEMASDDAQEEHGSEEEEADFDFGGFDDEL</sequence>
<keyword evidence="3" id="KW-1185">Reference proteome</keyword>
<dbReference type="PANTHER" id="PTHR40053">
    <property type="entry name" value="SPORULATION-CONTROL PROTEIN SPO0M"/>
    <property type="match status" value="1"/>
</dbReference>
<proteinExistence type="predicted"/>
<dbReference type="STRING" id="54914.AV540_17135"/>
<dbReference type="AlphaFoldDB" id="A0A4Y3PPK0"/>
<dbReference type="RefSeq" id="WP_122966660.1">
    <property type="nucleotide sequence ID" value="NZ_BJMH01000017.1"/>
</dbReference>
<accession>A0A4Y3PPK0</accession>
<evidence type="ECO:0000256" key="1">
    <source>
        <dbReference type="SAM" id="MobiDB-lite"/>
    </source>
</evidence>
<feature type="region of interest" description="Disordered" evidence="1">
    <location>
        <begin position="291"/>
        <end position="322"/>
    </location>
</feature>
<dbReference type="PANTHER" id="PTHR40053:SF1">
    <property type="entry name" value="SPORULATION-CONTROL PROTEIN SPO0M"/>
    <property type="match status" value="1"/>
</dbReference>
<dbReference type="EMBL" id="BJMH01000017">
    <property type="protein sequence ID" value="GEB33876.1"/>
    <property type="molecule type" value="Genomic_DNA"/>
</dbReference>
<organism evidence="2 3">
    <name type="scientific">Brevibacillus parabrevis</name>
    <dbReference type="NCBI Taxonomy" id="54914"/>
    <lineage>
        <taxon>Bacteria</taxon>
        <taxon>Bacillati</taxon>
        <taxon>Bacillota</taxon>
        <taxon>Bacilli</taxon>
        <taxon>Bacillales</taxon>
        <taxon>Paenibacillaceae</taxon>
        <taxon>Brevibacillus</taxon>
    </lineage>
</organism>
<protein>
    <recommendedName>
        <fullName evidence="4">SpoOM family protein</fullName>
    </recommendedName>
</protein>
<name>A0A4Y3PPK0_BREPA</name>
<dbReference type="InterPro" id="IPR009776">
    <property type="entry name" value="Spore_0_M"/>
</dbReference>
<evidence type="ECO:0000313" key="3">
    <source>
        <dbReference type="Proteomes" id="UP000316882"/>
    </source>
</evidence>
<dbReference type="Pfam" id="PF07070">
    <property type="entry name" value="Spo0M"/>
    <property type="match status" value="1"/>
</dbReference>
<evidence type="ECO:0000313" key="2">
    <source>
        <dbReference type="EMBL" id="GEB33876.1"/>
    </source>
</evidence>
<evidence type="ECO:0008006" key="4">
    <source>
        <dbReference type="Google" id="ProtNLM"/>
    </source>
</evidence>
<gene>
    <name evidence="2" type="ORF">BPA01_34560</name>
</gene>